<evidence type="ECO:0000259" key="6">
    <source>
        <dbReference type="PROSITE" id="PS50016"/>
    </source>
</evidence>
<proteinExistence type="predicted"/>
<keyword evidence="2 4" id="KW-0863">Zinc-finger</keyword>
<dbReference type="SMART" id="SM00292">
    <property type="entry name" value="BRCT"/>
    <property type="match status" value="4"/>
</dbReference>
<feature type="compositionally biased region" description="Polar residues" evidence="5">
    <location>
        <begin position="418"/>
        <end position="451"/>
    </location>
</feature>
<dbReference type="Pfam" id="PF00533">
    <property type="entry name" value="BRCT"/>
    <property type="match status" value="1"/>
</dbReference>
<evidence type="ECO:0000256" key="1">
    <source>
        <dbReference type="ARBA" id="ARBA00022723"/>
    </source>
</evidence>
<feature type="domain" description="BRCT" evidence="7">
    <location>
        <begin position="114"/>
        <end position="155"/>
    </location>
</feature>
<dbReference type="InterPro" id="IPR036420">
    <property type="entry name" value="BRCT_dom_sf"/>
</dbReference>
<dbReference type="CDD" id="cd17711">
    <property type="entry name" value="BRCT_PAXIP1_rpt3"/>
    <property type="match status" value="1"/>
</dbReference>
<gene>
    <name evidence="8" type="ORF">CB5_LOCUS16451</name>
</gene>
<dbReference type="InterPro" id="IPR001965">
    <property type="entry name" value="Znf_PHD"/>
</dbReference>
<feature type="domain" description="BRCT" evidence="7">
    <location>
        <begin position="986"/>
        <end position="1068"/>
    </location>
</feature>
<evidence type="ECO:0000313" key="8">
    <source>
        <dbReference type="EMBL" id="CAD1833240.1"/>
    </source>
</evidence>
<feature type="region of interest" description="Disordered" evidence="5">
    <location>
        <begin position="911"/>
        <end position="971"/>
    </location>
</feature>
<dbReference type="PANTHER" id="PTHR47181">
    <property type="entry name" value="BRCA1 C TERMINUS DOMAIN CONTAINING PROTEIN, EXPRESSED"/>
    <property type="match status" value="1"/>
</dbReference>
<dbReference type="PROSITE" id="PS50016">
    <property type="entry name" value="ZF_PHD_2"/>
    <property type="match status" value="1"/>
</dbReference>
<dbReference type="SUPFAM" id="SSF52113">
    <property type="entry name" value="BRCT domain"/>
    <property type="match status" value="3"/>
</dbReference>
<feature type="domain" description="PHD-type" evidence="6">
    <location>
        <begin position="1234"/>
        <end position="1290"/>
    </location>
</feature>
<sequence length="1506" mass="166390">MVRSRGESSSSPAKIFGGVRFVLFGFDSVSESQYRSELVRRGGEDVAKYDASCTHVIVSGRVYDDPVCVAARNDGKVLVTELWIDDSLDLGEMADANRVLYRPIKDLNGIPGSESLHICLTGYQRQEREDIMKMVSLMGARFSKPLIANQVTHLICYKFEGIFANVAFLNNNLAYLNGRSLKEWSILPIDNYTRSGWELEILEAEAKDSEDEVENPGRKLRNSRNSGETTTIQSGTIVSTGPDKPIQSPGNSNIVLANQSNNANALATSSNHFTTPSKETSSGEAMDLYNSSYKLENSHQQDMKGEVHTNDANGDELLARCKTGLKAESDILPTISRTPFTFDEKMNKLSYSRKHSKKSVSPEGISSYQNASHCRLDTDMMEFDYNISALERREGRSGEPASIQTPIDTEKIKHIEGSANTLPQKRRLSISTSGSKLPKTEYQNTTSSPSCHSEDKESKNMEPATVMPLEENVAGISKISNLSEDDGKTNSPDNQHCISARSKTLSYRKNSLKRGNPILGAKIIKHSPSHAKDVELSKPTQALDECSIDNLANIKLAVTDAKVSSVDGKVTLHEEQMEEADMPLAARIADDKLWSLPFEKQSDSTASMHKVPEIPKFELSDDFGSGDVERSTTPKVSCANAEGNILQEEGTHSRNILQEEGTHSRNILQEEGTHSKKAVAKRSINGSKNIVKRSISGGKNKLCVESGRGREVAVASDKAVDGKVTLHEEQMEEADMPLAARIADDKLWSLPFEKQSDSTASIHKVPEIPKFELSDDFGSGDVERSTTPKVSCPNAEGNILQEEGTRSKKAVAKRSINGSKNIVKRSISGGKNKLCLESGRGGEVTVASDKAVASSKTEIKSVSEQTVNDSLKLEQAVSKEASEAVELYKRDAALKDKQEVLKNNISGRHKKTLAIKQKKKSLDPGKENNPEGYCSVSFESKGGEGGNLVSKSDEKSAENGHVSGGHEIDPLTNKAGKVASLGPAWFILSGHRFQRKEFQAVIKRLRGRLCRDSHHWSYQATHFIVPDPVRRTEKFFAAAAAGRWILKADYLTASSEAGKFLEEEPFEWNRKGLTEDGAVSLEAPRKWRLLRERTGHGAFYGMRIIIYGECIAPTLDTLKRVVKAGDGTILATSPPYTRFLKSGVDFAVVGPGMPSVDSWVQEFLRHEVPCITADYLVEYVCKPGYSLERHILYNTNTWAEKSFANLLNRSEEIVVDSAMPLEEHGDGDDDDADDISCTVCGSRERGEVMLICGNEGGTVGCGIGTHIDCCNPPMEAIPEGDWFCAKCSISRAKRALQRTKTKAQFFGLGPELVLLDLPCRRLRQRPENHRFRNPVCRQLLTAELHYVLRQPCLIGPVLHLVLERHERARRLPPLLVVPRNHRRLQHRRVHVHCLLHLQAADVLAPRDDDVLRPVLDFYVPVRVLHSQVARMIALHDCIPPHDYLPSVVPSAGTGAIVCRLTTSRPSSPTYRTPWRAWRRARSSAGRPSHSGFHAHTVDGPYVSDRP</sequence>
<feature type="compositionally biased region" description="Basic and acidic residues" evidence="5">
    <location>
        <begin position="920"/>
        <end position="929"/>
    </location>
</feature>
<dbReference type="PANTHER" id="PTHR47181:SF2">
    <property type="entry name" value="BRCA1 C TERMINUS DOMAIN CONTAINING PROTEIN, EXPRESSED"/>
    <property type="match status" value="1"/>
</dbReference>
<protein>
    <recommendedName>
        <fullName evidence="9">BRCT domain-containing protein</fullName>
    </recommendedName>
</protein>
<accession>A0A6V7PQW5</accession>
<dbReference type="InterPro" id="IPR044254">
    <property type="entry name" value="At4g02110-like"/>
</dbReference>
<evidence type="ECO:0000256" key="5">
    <source>
        <dbReference type="SAM" id="MobiDB-lite"/>
    </source>
</evidence>
<dbReference type="Pfam" id="PF00628">
    <property type="entry name" value="PHD"/>
    <property type="match status" value="1"/>
</dbReference>
<dbReference type="InterPro" id="IPR001357">
    <property type="entry name" value="BRCT_dom"/>
</dbReference>
<dbReference type="InterPro" id="IPR011011">
    <property type="entry name" value="Znf_FYVE_PHD"/>
</dbReference>
<name>A0A6V7PQW5_ANACO</name>
<feature type="domain" description="BRCT" evidence="7">
    <location>
        <begin position="11"/>
        <end position="101"/>
    </location>
</feature>
<feature type="region of interest" description="Disordered" evidence="5">
    <location>
        <begin position="1483"/>
        <end position="1506"/>
    </location>
</feature>
<reference evidence="8" key="1">
    <citation type="submission" date="2020-07" db="EMBL/GenBank/DDBJ databases">
        <authorList>
            <person name="Lin J."/>
        </authorList>
    </citation>
    <scope>NUCLEOTIDE SEQUENCE</scope>
</reference>
<dbReference type="Gene3D" id="3.40.50.10190">
    <property type="entry name" value="BRCT domain"/>
    <property type="match status" value="4"/>
</dbReference>
<organism evidence="8">
    <name type="scientific">Ananas comosus var. bracteatus</name>
    <name type="common">red pineapple</name>
    <dbReference type="NCBI Taxonomy" id="296719"/>
    <lineage>
        <taxon>Eukaryota</taxon>
        <taxon>Viridiplantae</taxon>
        <taxon>Streptophyta</taxon>
        <taxon>Embryophyta</taxon>
        <taxon>Tracheophyta</taxon>
        <taxon>Spermatophyta</taxon>
        <taxon>Magnoliopsida</taxon>
        <taxon>Liliopsida</taxon>
        <taxon>Poales</taxon>
        <taxon>Bromeliaceae</taxon>
        <taxon>Bromelioideae</taxon>
        <taxon>Ananas</taxon>
    </lineage>
</organism>
<keyword evidence="3" id="KW-0862">Zinc</keyword>
<evidence type="ECO:0000256" key="2">
    <source>
        <dbReference type="ARBA" id="ARBA00022771"/>
    </source>
</evidence>
<dbReference type="GO" id="GO:0008270">
    <property type="term" value="F:zinc ion binding"/>
    <property type="evidence" value="ECO:0007669"/>
    <property type="project" value="UniProtKB-KW"/>
</dbReference>
<dbReference type="InterPro" id="IPR019787">
    <property type="entry name" value="Znf_PHD-finger"/>
</dbReference>
<dbReference type="CDD" id="cd17738">
    <property type="entry name" value="BRCT_TopBP1_rpt7"/>
    <property type="match status" value="1"/>
</dbReference>
<dbReference type="InterPro" id="IPR013083">
    <property type="entry name" value="Znf_RING/FYVE/PHD"/>
</dbReference>
<dbReference type="Gene3D" id="3.30.40.10">
    <property type="entry name" value="Zinc/RING finger domain, C3HC4 (zinc finger)"/>
    <property type="match status" value="1"/>
</dbReference>
<keyword evidence="1" id="KW-0479">Metal-binding</keyword>
<dbReference type="Pfam" id="PF12738">
    <property type="entry name" value="PTCB-BRCT"/>
    <property type="match status" value="1"/>
</dbReference>
<evidence type="ECO:0000259" key="7">
    <source>
        <dbReference type="PROSITE" id="PS50172"/>
    </source>
</evidence>
<evidence type="ECO:0000256" key="3">
    <source>
        <dbReference type="ARBA" id="ARBA00022833"/>
    </source>
</evidence>
<feature type="region of interest" description="Disordered" evidence="5">
    <location>
        <begin position="208"/>
        <end position="249"/>
    </location>
</feature>
<dbReference type="EMBL" id="LR862151">
    <property type="protein sequence ID" value="CAD1833240.1"/>
    <property type="molecule type" value="Genomic_DNA"/>
</dbReference>
<feature type="compositionally biased region" description="Basic and acidic residues" evidence="5">
    <location>
        <begin position="951"/>
        <end position="969"/>
    </location>
</feature>
<evidence type="ECO:0008006" key="9">
    <source>
        <dbReference type="Google" id="ProtNLM"/>
    </source>
</evidence>
<feature type="compositionally biased region" description="Polar residues" evidence="5">
    <location>
        <begin position="223"/>
        <end position="239"/>
    </location>
</feature>
<evidence type="ECO:0000256" key="4">
    <source>
        <dbReference type="PROSITE-ProRule" id="PRU00146"/>
    </source>
</evidence>
<dbReference type="SMART" id="SM00249">
    <property type="entry name" value="PHD"/>
    <property type="match status" value="1"/>
</dbReference>
<feature type="region of interest" description="Disordered" evidence="5">
    <location>
        <begin position="391"/>
        <end position="461"/>
    </location>
</feature>
<dbReference type="PROSITE" id="PS50172">
    <property type="entry name" value="BRCT"/>
    <property type="match status" value="3"/>
</dbReference>
<dbReference type="SUPFAM" id="SSF57903">
    <property type="entry name" value="FYVE/PHD zinc finger"/>
    <property type="match status" value="1"/>
</dbReference>